<feature type="transmembrane region" description="Helical" evidence="8">
    <location>
        <begin position="152"/>
        <end position="170"/>
    </location>
</feature>
<feature type="transmembrane region" description="Helical" evidence="8">
    <location>
        <begin position="366"/>
        <end position="394"/>
    </location>
</feature>
<dbReference type="InterPro" id="IPR036259">
    <property type="entry name" value="MFS_trans_sf"/>
</dbReference>
<evidence type="ECO:0000259" key="9">
    <source>
        <dbReference type="PROSITE" id="PS50850"/>
    </source>
</evidence>
<gene>
    <name evidence="11" type="primary">LOC111603412</name>
</gene>
<dbReference type="GO" id="GO:0051119">
    <property type="term" value="F:sugar transmembrane transporter activity"/>
    <property type="evidence" value="ECO:0007669"/>
    <property type="project" value="InterPro"/>
</dbReference>
<feature type="transmembrane region" description="Helical" evidence="8">
    <location>
        <begin position="270"/>
        <end position="292"/>
    </location>
</feature>
<dbReference type="SUPFAM" id="SSF103473">
    <property type="entry name" value="MFS general substrate transporter"/>
    <property type="match status" value="1"/>
</dbReference>
<keyword evidence="5 8" id="KW-0812">Transmembrane</keyword>
<feature type="transmembrane region" description="Helical" evidence="8">
    <location>
        <begin position="21"/>
        <end position="46"/>
    </location>
</feature>
<evidence type="ECO:0000313" key="10">
    <source>
        <dbReference type="Proteomes" id="UP000504633"/>
    </source>
</evidence>
<dbReference type="PROSITE" id="PS50850">
    <property type="entry name" value="MFS"/>
    <property type="match status" value="1"/>
</dbReference>
<feature type="transmembrane region" description="Helical" evidence="8">
    <location>
        <begin position="176"/>
        <end position="197"/>
    </location>
</feature>
<keyword evidence="2" id="KW-0813">Transport</keyword>
<dbReference type="InterPro" id="IPR044775">
    <property type="entry name" value="MFS_ERD6/Tret1-like"/>
</dbReference>
<evidence type="ECO:0000256" key="4">
    <source>
        <dbReference type="ARBA" id="ARBA00022597"/>
    </source>
</evidence>
<dbReference type="AlphaFoldDB" id="A0A6J1M6K2"/>
<dbReference type="RefSeq" id="XP_023176762.2">
    <property type="nucleotide sequence ID" value="XM_023320994.2"/>
</dbReference>
<dbReference type="OrthoDB" id="6612291at2759"/>
<keyword evidence="3" id="KW-1003">Cell membrane</keyword>
<evidence type="ECO:0000256" key="6">
    <source>
        <dbReference type="ARBA" id="ARBA00022989"/>
    </source>
</evidence>
<dbReference type="PROSITE" id="PS00216">
    <property type="entry name" value="SUGAR_TRANSPORT_1"/>
    <property type="match status" value="1"/>
</dbReference>
<dbReference type="PANTHER" id="PTHR48021:SF33">
    <property type="entry name" value="AT22075P-RELATED"/>
    <property type="match status" value="1"/>
</dbReference>
<evidence type="ECO:0000256" key="1">
    <source>
        <dbReference type="ARBA" id="ARBA00004651"/>
    </source>
</evidence>
<keyword evidence="4" id="KW-0762">Sugar transport</keyword>
<dbReference type="GeneID" id="111603412"/>
<dbReference type="Pfam" id="PF00083">
    <property type="entry name" value="Sugar_tr"/>
    <property type="match status" value="1"/>
</dbReference>
<feature type="transmembrane region" description="Helical" evidence="8">
    <location>
        <begin position="406"/>
        <end position="427"/>
    </location>
</feature>
<dbReference type="Gene3D" id="1.20.1250.20">
    <property type="entry name" value="MFS general substrate transporter like domains"/>
    <property type="match status" value="1"/>
</dbReference>
<sequence length="465" mass="51502">MVYSVVEQKAKMFSARYRWQAIATMTVHIMTLVHGVGVGWLAPSLFFLASDQSPLSKPINIEEISWVGSLIGLGALAGNLTFGLLLDLIGRKLCMYFLAIPNMMYWILIYVATDVSYLYAGRFLAGISGGGCYVVLPIFVAEISDTNIRGSLSSMVMMYVSVGIIIGYILSSYLNYYIMPCVAILLPIAYMFAIIRFPETPQYLLRKGRNEQAKKSYCFYKNLKFTQPNSESANVDTENEFATFKEQVLSGGVQHNVGWKDFSNRMTMKIFGLSFTLVICNQLSGSFALFNYTSHIFAELHCQIPTNICIITVGASQVVGIICTVVLVDRVGRRRLLLISMTGMGLGELSIGLLDQFASKEFLTETNWLALLLMSFVAFIASLGIIPLVFLVIIELLPAKIRSIGTSICMATLSIFIFVSLKIYPLMIFDHGLAITMFVSTSVCCIGLIIFGLFLPETKGKLLTN</sequence>
<dbReference type="FunFam" id="1.20.1250.20:FF:000218">
    <property type="entry name" value="facilitated trehalose transporter Tret1"/>
    <property type="match status" value="1"/>
</dbReference>
<keyword evidence="6 8" id="KW-1133">Transmembrane helix</keyword>
<dbReference type="InterPro" id="IPR020846">
    <property type="entry name" value="MFS_dom"/>
</dbReference>
<evidence type="ECO:0000256" key="2">
    <source>
        <dbReference type="ARBA" id="ARBA00022448"/>
    </source>
</evidence>
<evidence type="ECO:0000313" key="11">
    <source>
        <dbReference type="RefSeq" id="XP_023176762.2"/>
    </source>
</evidence>
<comment type="subcellular location">
    <subcellularLocation>
        <location evidence="1">Cell membrane</location>
        <topology evidence="1">Multi-pass membrane protein</topology>
    </subcellularLocation>
</comment>
<dbReference type="InterPro" id="IPR050549">
    <property type="entry name" value="MFS_Trehalose_Transporter"/>
</dbReference>
<feature type="transmembrane region" description="Helical" evidence="8">
    <location>
        <begin position="433"/>
        <end position="455"/>
    </location>
</feature>
<dbReference type="PANTHER" id="PTHR48021">
    <property type="match status" value="1"/>
</dbReference>
<proteinExistence type="predicted"/>
<dbReference type="KEGG" id="dhe:111603412"/>
<feature type="transmembrane region" description="Helical" evidence="8">
    <location>
        <begin position="304"/>
        <end position="328"/>
    </location>
</feature>
<feature type="transmembrane region" description="Helical" evidence="8">
    <location>
        <begin position="93"/>
        <end position="113"/>
    </location>
</feature>
<feature type="transmembrane region" description="Helical" evidence="8">
    <location>
        <begin position="335"/>
        <end position="354"/>
    </location>
</feature>
<reference evidence="11" key="1">
    <citation type="submission" date="2025-08" db="UniProtKB">
        <authorList>
            <consortium name="RefSeq"/>
        </authorList>
    </citation>
    <scope>IDENTIFICATION</scope>
    <source>
        <strain evidence="11">15085-1641.00</strain>
        <tissue evidence="11">Whole body</tissue>
    </source>
</reference>
<dbReference type="InterPro" id="IPR005828">
    <property type="entry name" value="MFS_sugar_transport-like"/>
</dbReference>
<feature type="domain" description="Major facilitator superfamily (MFS) profile" evidence="9">
    <location>
        <begin position="23"/>
        <end position="459"/>
    </location>
</feature>
<dbReference type="PROSITE" id="PS00217">
    <property type="entry name" value="SUGAR_TRANSPORT_2"/>
    <property type="match status" value="1"/>
</dbReference>
<keyword evidence="10" id="KW-1185">Reference proteome</keyword>
<dbReference type="OMA" id="MTNGMQV"/>
<name>A0A6J1M6K2_DROHY</name>
<dbReference type="GO" id="GO:0005886">
    <property type="term" value="C:plasma membrane"/>
    <property type="evidence" value="ECO:0007669"/>
    <property type="project" value="UniProtKB-SubCell"/>
</dbReference>
<feature type="transmembrane region" description="Helical" evidence="8">
    <location>
        <begin position="119"/>
        <end position="140"/>
    </location>
</feature>
<feature type="transmembrane region" description="Helical" evidence="8">
    <location>
        <begin position="66"/>
        <end position="86"/>
    </location>
</feature>
<dbReference type="InterPro" id="IPR005829">
    <property type="entry name" value="Sugar_transporter_CS"/>
</dbReference>
<dbReference type="Proteomes" id="UP000504633">
    <property type="component" value="Unplaced"/>
</dbReference>
<protein>
    <submittedName>
        <fullName evidence="11">Facilitated trehalose transporter Tret1-like</fullName>
    </submittedName>
</protein>
<evidence type="ECO:0000256" key="5">
    <source>
        <dbReference type="ARBA" id="ARBA00022692"/>
    </source>
</evidence>
<evidence type="ECO:0000256" key="7">
    <source>
        <dbReference type="ARBA" id="ARBA00023136"/>
    </source>
</evidence>
<accession>A0A6J1M6K2</accession>
<dbReference type="CDD" id="cd17358">
    <property type="entry name" value="MFS_GLUT6_8_Class3_like"/>
    <property type="match status" value="1"/>
</dbReference>
<evidence type="ECO:0000256" key="3">
    <source>
        <dbReference type="ARBA" id="ARBA00022475"/>
    </source>
</evidence>
<organism evidence="10 11">
    <name type="scientific">Drosophila hydei</name>
    <name type="common">Fruit fly</name>
    <dbReference type="NCBI Taxonomy" id="7224"/>
    <lineage>
        <taxon>Eukaryota</taxon>
        <taxon>Metazoa</taxon>
        <taxon>Ecdysozoa</taxon>
        <taxon>Arthropoda</taxon>
        <taxon>Hexapoda</taxon>
        <taxon>Insecta</taxon>
        <taxon>Pterygota</taxon>
        <taxon>Neoptera</taxon>
        <taxon>Endopterygota</taxon>
        <taxon>Diptera</taxon>
        <taxon>Brachycera</taxon>
        <taxon>Muscomorpha</taxon>
        <taxon>Ephydroidea</taxon>
        <taxon>Drosophilidae</taxon>
        <taxon>Drosophila</taxon>
    </lineage>
</organism>
<evidence type="ECO:0000256" key="8">
    <source>
        <dbReference type="SAM" id="Phobius"/>
    </source>
</evidence>
<keyword evidence="7 8" id="KW-0472">Membrane</keyword>